<dbReference type="AlphaFoldDB" id="A0A0D8FWF4"/>
<organism evidence="12 13">
    <name type="scientific">Ferrimicrobium acidiphilum DSM 19497</name>
    <dbReference type="NCBI Taxonomy" id="1121877"/>
    <lineage>
        <taxon>Bacteria</taxon>
        <taxon>Bacillati</taxon>
        <taxon>Actinomycetota</taxon>
        <taxon>Acidimicrobiia</taxon>
        <taxon>Acidimicrobiales</taxon>
        <taxon>Acidimicrobiaceae</taxon>
        <taxon>Ferrimicrobium</taxon>
    </lineage>
</organism>
<comment type="subcellular location">
    <subcellularLocation>
        <location evidence="1">Cytoplasm</location>
    </subcellularLocation>
</comment>
<evidence type="ECO:0000256" key="3">
    <source>
        <dbReference type="ARBA" id="ARBA00022618"/>
    </source>
</evidence>
<dbReference type="GO" id="GO:0005737">
    <property type="term" value="C:cytoplasm"/>
    <property type="evidence" value="ECO:0007669"/>
    <property type="project" value="UniProtKB-SubCell"/>
</dbReference>
<dbReference type="Pfam" id="PF00589">
    <property type="entry name" value="Phage_integrase"/>
    <property type="match status" value="1"/>
</dbReference>
<evidence type="ECO:0000256" key="1">
    <source>
        <dbReference type="ARBA" id="ARBA00004496"/>
    </source>
</evidence>
<protein>
    <submittedName>
        <fullName evidence="12">Tyrosine recombinase XerC</fullName>
    </submittedName>
</protein>
<dbReference type="PROSITE" id="PS51900">
    <property type="entry name" value="CB"/>
    <property type="match status" value="1"/>
</dbReference>
<evidence type="ECO:0000259" key="10">
    <source>
        <dbReference type="PROSITE" id="PS51898"/>
    </source>
</evidence>
<dbReference type="PANTHER" id="PTHR30349:SF77">
    <property type="entry name" value="TYROSINE RECOMBINASE XERC"/>
    <property type="match status" value="1"/>
</dbReference>
<dbReference type="InterPro" id="IPR050090">
    <property type="entry name" value="Tyrosine_recombinase_XerCD"/>
</dbReference>
<dbReference type="GO" id="GO:0003677">
    <property type="term" value="F:DNA binding"/>
    <property type="evidence" value="ECO:0007669"/>
    <property type="project" value="UniProtKB-UniRule"/>
</dbReference>
<dbReference type="InterPro" id="IPR044068">
    <property type="entry name" value="CB"/>
</dbReference>
<evidence type="ECO:0000313" key="12">
    <source>
        <dbReference type="EMBL" id="KJE77436.1"/>
    </source>
</evidence>
<dbReference type="SUPFAM" id="SSF56349">
    <property type="entry name" value="DNA breaking-rejoining enzymes"/>
    <property type="match status" value="1"/>
</dbReference>
<evidence type="ECO:0000259" key="11">
    <source>
        <dbReference type="PROSITE" id="PS51900"/>
    </source>
</evidence>
<dbReference type="OrthoDB" id="9801717at2"/>
<dbReference type="InterPro" id="IPR002104">
    <property type="entry name" value="Integrase_catalytic"/>
</dbReference>
<dbReference type="PANTHER" id="PTHR30349">
    <property type="entry name" value="PHAGE INTEGRASE-RELATED"/>
    <property type="match status" value="1"/>
</dbReference>
<keyword evidence="3" id="KW-0132">Cell division</keyword>
<keyword evidence="4" id="KW-0159">Chromosome partition</keyword>
<dbReference type="Gene3D" id="1.10.150.130">
    <property type="match status" value="1"/>
</dbReference>
<gene>
    <name evidence="12" type="primary">xerC2</name>
    <name evidence="12" type="ORF">FEAC_08700</name>
</gene>
<accession>A0A0D8FWF4</accession>
<dbReference type="EMBL" id="JXUW01000005">
    <property type="protein sequence ID" value="KJE77436.1"/>
    <property type="molecule type" value="Genomic_DNA"/>
</dbReference>
<sequence length="294" mass="33217">MLSSKVVDVGNQGLWRLDEYRSYITHLAPSTQHRYLTGLDWLIREAADQGVYDPAQLDIRLVRRILSKRQESGAARSTIRTDLAAFSSYLRFRDDLNLTGLRLALVKPGGEPARKLPRTLDASVVVRSLDWLSTQPEVNLLHYAVLETLYDTGLRVGELVQLDKGDVDFDGQRISVRNGKGGKPRVVPIARRGVVALERYLQSRSDNATPLFLGERGARIGVRSVYRIVNLYFPGAHPHSLRHSYATHLLENGADLRSLQELLGHARLSTTEIYTHVSHERLARVYRELHPRGK</sequence>
<keyword evidence="8" id="KW-0131">Cell cycle</keyword>
<dbReference type="eggNOG" id="COG4974">
    <property type="taxonomic scope" value="Bacteria"/>
</dbReference>
<reference evidence="12 13" key="1">
    <citation type="submission" date="2015-01" db="EMBL/GenBank/DDBJ databases">
        <title>Draft genome of the acidophilic iron oxidizer Ferrimicrobium acidiphilum strain T23.</title>
        <authorList>
            <person name="Poehlein A."/>
            <person name="Eisen S."/>
            <person name="Schloemann M."/>
            <person name="Johnson B.D."/>
            <person name="Daniel R."/>
            <person name="Muehling M."/>
        </authorList>
    </citation>
    <scope>NUCLEOTIDE SEQUENCE [LARGE SCALE GENOMIC DNA]</scope>
    <source>
        <strain evidence="12 13">T23</strain>
    </source>
</reference>
<dbReference type="InterPro" id="IPR013762">
    <property type="entry name" value="Integrase-like_cat_sf"/>
</dbReference>
<keyword evidence="13" id="KW-1185">Reference proteome</keyword>
<dbReference type="GO" id="GO:0051301">
    <property type="term" value="P:cell division"/>
    <property type="evidence" value="ECO:0007669"/>
    <property type="project" value="UniProtKB-KW"/>
</dbReference>
<dbReference type="Gene3D" id="1.10.443.10">
    <property type="entry name" value="Intergrase catalytic core"/>
    <property type="match status" value="1"/>
</dbReference>
<feature type="domain" description="Core-binding (CB)" evidence="11">
    <location>
        <begin position="11"/>
        <end position="94"/>
    </location>
</feature>
<evidence type="ECO:0000256" key="5">
    <source>
        <dbReference type="ARBA" id="ARBA00022908"/>
    </source>
</evidence>
<evidence type="ECO:0000256" key="9">
    <source>
        <dbReference type="PROSITE-ProRule" id="PRU01248"/>
    </source>
</evidence>
<evidence type="ECO:0000256" key="2">
    <source>
        <dbReference type="ARBA" id="ARBA00022490"/>
    </source>
</evidence>
<evidence type="ECO:0000256" key="4">
    <source>
        <dbReference type="ARBA" id="ARBA00022829"/>
    </source>
</evidence>
<dbReference type="InterPro" id="IPR004107">
    <property type="entry name" value="Integrase_SAM-like_N"/>
</dbReference>
<keyword evidence="2" id="KW-0963">Cytoplasm</keyword>
<dbReference type="GO" id="GO:0006310">
    <property type="term" value="P:DNA recombination"/>
    <property type="evidence" value="ECO:0007669"/>
    <property type="project" value="UniProtKB-KW"/>
</dbReference>
<dbReference type="PROSITE" id="PS51898">
    <property type="entry name" value="TYR_RECOMBINASE"/>
    <property type="match status" value="1"/>
</dbReference>
<evidence type="ECO:0000313" key="13">
    <source>
        <dbReference type="Proteomes" id="UP000032336"/>
    </source>
</evidence>
<evidence type="ECO:0000256" key="8">
    <source>
        <dbReference type="ARBA" id="ARBA00023306"/>
    </source>
</evidence>
<dbReference type="PATRIC" id="fig|1121877.4.peg.925"/>
<dbReference type="Proteomes" id="UP000032336">
    <property type="component" value="Unassembled WGS sequence"/>
</dbReference>
<dbReference type="STRING" id="1121877.FEAC_08700"/>
<dbReference type="GO" id="GO:0007059">
    <property type="term" value="P:chromosome segregation"/>
    <property type="evidence" value="ECO:0007669"/>
    <property type="project" value="UniProtKB-KW"/>
</dbReference>
<dbReference type="InterPro" id="IPR011010">
    <property type="entry name" value="DNA_brk_join_enz"/>
</dbReference>
<comment type="caution">
    <text evidence="12">The sequence shown here is derived from an EMBL/GenBank/DDBJ whole genome shotgun (WGS) entry which is preliminary data.</text>
</comment>
<proteinExistence type="predicted"/>
<keyword evidence="5" id="KW-0229">DNA integration</keyword>
<keyword evidence="7" id="KW-0233">DNA recombination</keyword>
<dbReference type="InterPro" id="IPR010998">
    <property type="entry name" value="Integrase_recombinase_N"/>
</dbReference>
<evidence type="ECO:0000256" key="7">
    <source>
        <dbReference type="ARBA" id="ARBA00023172"/>
    </source>
</evidence>
<evidence type="ECO:0000256" key="6">
    <source>
        <dbReference type="ARBA" id="ARBA00023125"/>
    </source>
</evidence>
<dbReference type="Pfam" id="PF02899">
    <property type="entry name" value="Phage_int_SAM_1"/>
    <property type="match status" value="1"/>
</dbReference>
<keyword evidence="6 9" id="KW-0238">DNA-binding</keyword>
<feature type="domain" description="Tyr recombinase" evidence="10">
    <location>
        <begin position="115"/>
        <end position="287"/>
    </location>
</feature>
<dbReference type="GO" id="GO:0015074">
    <property type="term" value="P:DNA integration"/>
    <property type="evidence" value="ECO:0007669"/>
    <property type="project" value="UniProtKB-KW"/>
</dbReference>
<name>A0A0D8FWF4_9ACTN</name>